<accession>A0A6J4GBC5</accession>
<reference evidence="2 3" key="1">
    <citation type="submission" date="2020-02" db="EMBL/GenBank/DDBJ databases">
        <authorList>
            <person name="Criscuolo A."/>
        </authorList>
    </citation>
    <scope>NUCLEOTIDE SEQUENCE [LARGE SCALE GENOMIC DNA]</scope>
    <source>
        <strain evidence="2">CIP105534</strain>
    </source>
</reference>
<evidence type="ECO:0000256" key="1">
    <source>
        <dbReference type="SAM" id="MobiDB-lite"/>
    </source>
</evidence>
<protein>
    <submittedName>
        <fullName evidence="2">Uncharacterized protein</fullName>
    </submittedName>
</protein>
<feature type="region of interest" description="Disordered" evidence="1">
    <location>
        <begin position="46"/>
        <end position="68"/>
    </location>
</feature>
<proteinExistence type="predicted"/>
<evidence type="ECO:0000313" key="2">
    <source>
        <dbReference type="EMBL" id="CAA9196054.1"/>
    </source>
</evidence>
<gene>
    <name evidence="2" type="ORF">FLA105534_00947</name>
</gene>
<dbReference type="EMBL" id="CADCSU010000053">
    <property type="protein sequence ID" value="CAA9196054.1"/>
    <property type="molecule type" value="Genomic_DNA"/>
</dbReference>
<name>A0A6J4GBC5_9FLAO</name>
<dbReference type="Proteomes" id="UP000479938">
    <property type="component" value="Unassembled WGS sequence"/>
</dbReference>
<dbReference type="AlphaFoldDB" id="A0A6J4GBC5"/>
<keyword evidence="3" id="KW-1185">Reference proteome</keyword>
<evidence type="ECO:0000313" key="3">
    <source>
        <dbReference type="Proteomes" id="UP000479938"/>
    </source>
</evidence>
<organism evidence="2 3">
    <name type="scientific">Flavobacterium bizetiae</name>
    <dbReference type="NCBI Taxonomy" id="2704140"/>
    <lineage>
        <taxon>Bacteria</taxon>
        <taxon>Pseudomonadati</taxon>
        <taxon>Bacteroidota</taxon>
        <taxon>Flavobacteriia</taxon>
        <taxon>Flavobacteriales</taxon>
        <taxon>Flavobacteriaceae</taxon>
        <taxon>Flavobacterium</taxon>
    </lineage>
</organism>
<sequence>MRFYKAKIRFSLSFRTKREITQETPQSLSFKKIKAYQICQAERSRNCQAELPDSETSGREKPPATISPKNRYPFKLLKKTRTNEVIFGIFAVLNIEIMNTTKIFARMVRWRYWKQLQRVLERRRTANPYGFYIS</sequence>